<reference evidence="1 2" key="1">
    <citation type="submission" date="2009-10" db="EMBL/GenBank/DDBJ databases">
        <authorList>
            <person name="Harkins D.M."/>
            <person name="Madupu R."/>
            <person name="Durkin A.S."/>
            <person name="Torralba M."/>
            <person name="Methe B."/>
            <person name="Sutton G.G."/>
            <person name="Strausberg R.L."/>
            <person name="Nelson K.E."/>
        </authorList>
    </citation>
    <scope>NUCLEOTIDE SEQUENCE [LARGE SCALE GENOMIC DNA]</scope>
    <source>
        <strain evidence="1 2">F0264</strain>
    </source>
</reference>
<protein>
    <submittedName>
        <fullName evidence="1">Uncharacterized protein</fullName>
    </submittedName>
</protein>
<dbReference type="EMBL" id="ADAD01000177">
    <property type="protein sequence ID" value="EEY34205.1"/>
    <property type="molecule type" value="Genomic_DNA"/>
</dbReference>
<comment type="caution">
    <text evidence="1">The sequence shown here is derived from an EMBL/GenBank/DDBJ whole genome shotgun (WGS) entry which is preliminary data.</text>
</comment>
<evidence type="ECO:0000313" key="2">
    <source>
        <dbReference type="Proteomes" id="UP000004226"/>
    </source>
</evidence>
<dbReference type="RefSeq" id="WP_006808183.1">
    <property type="nucleotide sequence ID" value="NZ_ADAD01000177.1"/>
</dbReference>
<sequence>MSKKFTNVVDRGRVVSNKYNLVNNGDGTALITDIENNINVQGTPLDKNLFNPMQEGLIFTVETTHTIENGTDVYELDIDGLQGVNNLNGLPLFNGLSLNIKVNKENTTNVVKVKISGNKYDLAKENNDTLENLKIGELKNKYHKIIYNGVRFVLFTGVGLEYSKWLETIGGQFGGYVSKVANKEAGKLYINDVYDNKLYVCVTAHSSTSFDITKYRDITNNGISNKLENLSKIETKIIDKGIALLKSGNIVILTWDSNYYLQGSLPRGTVLATLPAGYRPILDISAPVTFWNSNNSGTIKIRNNGQITWESSINLQGTIYVNASFLIS</sequence>
<dbReference type="Proteomes" id="UP000004226">
    <property type="component" value="Unassembled WGS sequence"/>
</dbReference>
<gene>
    <name evidence="1" type="ORF">HMPREF0554_0816</name>
</gene>
<organism evidence="1 2">
    <name type="scientific">Pseudoleptotrichia goodfellowii F0264</name>
    <dbReference type="NCBI Taxonomy" id="596323"/>
    <lineage>
        <taxon>Bacteria</taxon>
        <taxon>Fusobacteriati</taxon>
        <taxon>Fusobacteriota</taxon>
        <taxon>Fusobacteriia</taxon>
        <taxon>Fusobacteriales</taxon>
        <taxon>Leptotrichiaceae</taxon>
        <taxon>Pseudoleptotrichia</taxon>
    </lineage>
</organism>
<keyword evidence="2" id="KW-1185">Reference proteome</keyword>
<dbReference type="AlphaFoldDB" id="D0GNW3"/>
<dbReference type="eggNOG" id="ENOG5033K2R">
    <property type="taxonomic scope" value="Bacteria"/>
</dbReference>
<evidence type="ECO:0000313" key="1">
    <source>
        <dbReference type="EMBL" id="EEY34205.1"/>
    </source>
</evidence>
<proteinExistence type="predicted"/>
<name>D0GNW3_9FUSO</name>
<accession>D0GNW3</accession>